<comment type="subcellular location">
    <subcellularLocation>
        <location evidence="1">Membrane</location>
        <topology evidence="1">Multi-pass membrane protein</topology>
    </subcellularLocation>
</comment>
<dbReference type="InterPro" id="IPR049453">
    <property type="entry name" value="Memb_transporter_dom"/>
</dbReference>
<keyword evidence="4 5" id="KW-0472">Membrane</keyword>
<feature type="transmembrane region" description="Helical" evidence="5">
    <location>
        <begin position="198"/>
        <end position="224"/>
    </location>
</feature>
<gene>
    <name evidence="7" type="ORF">GCM10022261_28780</name>
</gene>
<feature type="transmembrane region" description="Helical" evidence="5">
    <location>
        <begin position="260"/>
        <end position="278"/>
    </location>
</feature>
<evidence type="ECO:0000313" key="8">
    <source>
        <dbReference type="Proteomes" id="UP001501586"/>
    </source>
</evidence>
<protein>
    <submittedName>
        <fullName evidence="7">FUSC family protein</fullName>
    </submittedName>
</protein>
<organism evidence="7 8">
    <name type="scientific">Brevibacterium daeguense</name>
    <dbReference type="NCBI Taxonomy" id="909936"/>
    <lineage>
        <taxon>Bacteria</taxon>
        <taxon>Bacillati</taxon>
        <taxon>Actinomycetota</taxon>
        <taxon>Actinomycetes</taxon>
        <taxon>Micrococcales</taxon>
        <taxon>Brevibacteriaceae</taxon>
        <taxon>Brevibacterium</taxon>
    </lineage>
</organism>
<evidence type="ECO:0000256" key="3">
    <source>
        <dbReference type="ARBA" id="ARBA00022989"/>
    </source>
</evidence>
<feature type="transmembrane region" description="Helical" evidence="5">
    <location>
        <begin position="59"/>
        <end position="79"/>
    </location>
</feature>
<sequence>MRPGKLGRLDVEAGVRAGICVLVPLLVLLFAGLSQLSAYVAFAAFTSLYGRYEAYRSRLVTVVVAGISFLVIIAVAMVVAMLGGGVITIAVGLFIVSALGVVLSSHMGWIPFGSVFYVFSFSVISSIPVTAEEYLPRYSISVATVVFCWIVAMAGWLIRRAPGRHQAVLSRLRKVERRPGAWRDGIVWLHAGENALGVVVALLIAAGMGLSHSYWAAVAVAACVPRPYAPRKVTRIIHRVIGTALGVVVTGLILLTGPPVWVVIVIAAFCQFMVELFVGKVYWFALLFITPLALLVGQLSAPAPVGVILTDRVLDTTIGGMVALVLVLAGTGAAVTWKQYRAEAAQAHT</sequence>
<keyword evidence="8" id="KW-1185">Reference proteome</keyword>
<dbReference type="Pfam" id="PF13515">
    <property type="entry name" value="FUSC_2"/>
    <property type="match status" value="1"/>
</dbReference>
<feature type="transmembrane region" description="Helical" evidence="5">
    <location>
        <begin position="86"/>
        <end position="103"/>
    </location>
</feature>
<dbReference type="EMBL" id="BAABAZ010000012">
    <property type="protein sequence ID" value="GAA4285347.1"/>
    <property type="molecule type" value="Genomic_DNA"/>
</dbReference>
<feature type="transmembrane region" description="Helical" evidence="5">
    <location>
        <begin position="138"/>
        <end position="158"/>
    </location>
</feature>
<reference evidence="8" key="1">
    <citation type="journal article" date="2019" name="Int. J. Syst. Evol. Microbiol.">
        <title>The Global Catalogue of Microorganisms (GCM) 10K type strain sequencing project: providing services to taxonomists for standard genome sequencing and annotation.</title>
        <authorList>
            <consortium name="The Broad Institute Genomics Platform"/>
            <consortium name="The Broad Institute Genome Sequencing Center for Infectious Disease"/>
            <person name="Wu L."/>
            <person name="Ma J."/>
        </authorList>
    </citation>
    <scope>NUCLEOTIDE SEQUENCE [LARGE SCALE GENOMIC DNA]</scope>
    <source>
        <strain evidence="8">JCM 17458</strain>
    </source>
</reference>
<proteinExistence type="predicted"/>
<feature type="transmembrane region" description="Helical" evidence="5">
    <location>
        <begin position="285"/>
        <end position="305"/>
    </location>
</feature>
<keyword evidence="2 5" id="KW-0812">Transmembrane</keyword>
<evidence type="ECO:0000256" key="4">
    <source>
        <dbReference type="ARBA" id="ARBA00023136"/>
    </source>
</evidence>
<keyword evidence="3 5" id="KW-1133">Transmembrane helix</keyword>
<evidence type="ECO:0000256" key="1">
    <source>
        <dbReference type="ARBA" id="ARBA00004141"/>
    </source>
</evidence>
<dbReference type="Proteomes" id="UP001501586">
    <property type="component" value="Unassembled WGS sequence"/>
</dbReference>
<feature type="transmembrane region" description="Helical" evidence="5">
    <location>
        <begin position="317"/>
        <end position="337"/>
    </location>
</feature>
<feature type="domain" description="Integral membrane bound transporter" evidence="6">
    <location>
        <begin position="201"/>
        <end position="325"/>
    </location>
</feature>
<evidence type="ECO:0000259" key="6">
    <source>
        <dbReference type="Pfam" id="PF13515"/>
    </source>
</evidence>
<comment type="caution">
    <text evidence="7">The sequence shown here is derived from an EMBL/GenBank/DDBJ whole genome shotgun (WGS) entry which is preliminary data.</text>
</comment>
<evidence type="ECO:0000313" key="7">
    <source>
        <dbReference type="EMBL" id="GAA4285347.1"/>
    </source>
</evidence>
<feature type="transmembrane region" description="Helical" evidence="5">
    <location>
        <begin position="109"/>
        <end position="131"/>
    </location>
</feature>
<accession>A0ABP8EN20</accession>
<evidence type="ECO:0000256" key="2">
    <source>
        <dbReference type="ARBA" id="ARBA00022692"/>
    </source>
</evidence>
<evidence type="ECO:0000256" key="5">
    <source>
        <dbReference type="SAM" id="Phobius"/>
    </source>
</evidence>
<name>A0ABP8EN20_9MICO</name>
<feature type="transmembrane region" description="Helical" evidence="5">
    <location>
        <begin position="236"/>
        <end position="254"/>
    </location>
</feature>